<dbReference type="InterPro" id="IPR036852">
    <property type="entry name" value="Peptidase_S8/S53_dom_sf"/>
</dbReference>
<dbReference type="SUPFAM" id="SSF52743">
    <property type="entry name" value="Subtilisin-like"/>
    <property type="match status" value="1"/>
</dbReference>
<feature type="non-terminal residue" evidence="7">
    <location>
        <position position="1"/>
    </location>
</feature>
<dbReference type="InterPro" id="IPR023828">
    <property type="entry name" value="Peptidase_S8_Ser-AS"/>
</dbReference>
<evidence type="ECO:0000256" key="4">
    <source>
        <dbReference type="ARBA" id="ARBA00022825"/>
    </source>
</evidence>
<sequence length="136" mass="13308">ANSAGILFIAAAGNSGTDNDTTASYPSNYDVPNVIAVAAIDKTGGLASFSQYGVQTVDIGAPGVDVWSTTAFNTYSTYNGTSMATPHVTGAAALYAASHPGATAAAIKSAILSSAVPTASLGGKTVTGGRLNASGF</sequence>
<organism evidence="7">
    <name type="scientific">uncultured Frankineae bacterium</name>
    <dbReference type="NCBI Taxonomy" id="437475"/>
    <lineage>
        <taxon>Bacteria</taxon>
        <taxon>Bacillati</taxon>
        <taxon>Actinomycetota</taxon>
        <taxon>Actinomycetes</taxon>
        <taxon>Frankiales</taxon>
        <taxon>environmental samples</taxon>
    </lineage>
</organism>
<dbReference type="Gene3D" id="3.40.50.200">
    <property type="entry name" value="Peptidase S8/S53 domain"/>
    <property type="match status" value="1"/>
</dbReference>
<dbReference type="Pfam" id="PF00082">
    <property type="entry name" value="Peptidase_S8"/>
    <property type="match status" value="1"/>
</dbReference>
<protein>
    <recommendedName>
        <fullName evidence="6">Peptidase S8/S53 domain-containing protein</fullName>
    </recommendedName>
</protein>
<dbReference type="AlphaFoldDB" id="A0A6J4LXT8"/>
<evidence type="ECO:0000256" key="1">
    <source>
        <dbReference type="ARBA" id="ARBA00011073"/>
    </source>
</evidence>
<evidence type="ECO:0000256" key="2">
    <source>
        <dbReference type="ARBA" id="ARBA00022670"/>
    </source>
</evidence>
<keyword evidence="2" id="KW-0645">Protease</keyword>
<gene>
    <name evidence="7" type="ORF">AVDCRST_MAG07-2618</name>
</gene>
<dbReference type="GO" id="GO:0004252">
    <property type="term" value="F:serine-type endopeptidase activity"/>
    <property type="evidence" value="ECO:0007669"/>
    <property type="project" value="InterPro"/>
</dbReference>
<dbReference type="PANTHER" id="PTHR43806">
    <property type="entry name" value="PEPTIDASE S8"/>
    <property type="match status" value="1"/>
</dbReference>
<dbReference type="EMBL" id="CADCUB010000124">
    <property type="protein sequence ID" value="CAA9345029.1"/>
    <property type="molecule type" value="Genomic_DNA"/>
</dbReference>
<comment type="caution">
    <text evidence="5">Lacks conserved residue(s) required for the propagation of feature annotation.</text>
</comment>
<keyword evidence="4" id="KW-0720">Serine protease</keyword>
<dbReference type="InterPro" id="IPR000209">
    <property type="entry name" value="Peptidase_S8/S53_dom"/>
</dbReference>
<evidence type="ECO:0000256" key="3">
    <source>
        <dbReference type="ARBA" id="ARBA00022801"/>
    </source>
</evidence>
<evidence type="ECO:0000313" key="7">
    <source>
        <dbReference type="EMBL" id="CAA9345029.1"/>
    </source>
</evidence>
<evidence type="ECO:0000256" key="5">
    <source>
        <dbReference type="PROSITE-ProRule" id="PRU01240"/>
    </source>
</evidence>
<evidence type="ECO:0000259" key="6">
    <source>
        <dbReference type="Pfam" id="PF00082"/>
    </source>
</evidence>
<comment type="similarity">
    <text evidence="1 5">Belongs to the peptidase S8 family.</text>
</comment>
<dbReference type="InterPro" id="IPR050131">
    <property type="entry name" value="Peptidase_S8_subtilisin-like"/>
</dbReference>
<keyword evidence="3" id="KW-0378">Hydrolase</keyword>
<accession>A0A6J4LXT8</accession>
<dbReference type="GO" id="GO:0006508">
    <property type="term" value="P:proteolysis"/>
    <property type="evidence" value="ECO:0007669"/>
    <property type="project" value="UniProtKB-KW"/>
</dbReference>
<proteinExistence type="inferred from homology"/>
<dbReference type="PANTHER" id="PTHR43806:SF11">
    <property type="entry name" value="CEREVISIN-RELATED"/>
    <property type="match status" value="1"/>
</dbReference>
<name>A0A6J4LXT8_9ACTN</name>
<reference evidence="7" key="1">
    <citation type="submission" date="2020-02" db="EMBL/GenBank/DDBJ databases">
        <authorList>
            <person name="Meier V. D."/>
        </authorList>
    </citation>
    <scope>NUCLEOTIDE SEQUENCE</scope>
    <source>
        <strain evidence="7">AVDCRST_MAG07</strain>
    </source>
</reference>
<feature type="domain" description="Peptidase S8/S53" evidence="6">
    <location>
        <begin position="2"/>
        <end position="119"/>
    </location>
</feature>
<dbReference type="PROSITE" id="PS51892">
    <property type="entry name" value="SUBTILASE"/>
    <property type="match status" value="1"/>
</dbReference>
<dbReference type="PROSITE" id="PS00138">
    <property type="entry name" value="SUBTILASE_SER"/>
    <property type="match status" value="1"/>
</dbReference>